<evidence type="ECO:0000313" key="2">
    <source>
        <dbReference type="Proteomes" id="UP001580928"/>
    </source>
</evidence>
<accession>A0ABV5C9V9</accession>
<keyword evidence="2" id="KW-1185">Reference proteome</keyword>
<gene>
    <name evidence="1" type="ORF">WKR92_00670</name>
</gene>
<evidence type="ECO:0008006" key="3">
    <source>
        <dbReference type="Google" id="ProtNLM"/>
    </source>
</evidence>
<dbReference type="EMBL" id="JBBVGT010000001">
    <property type="protein sequence ID" value="MFB5944334.1"/>
    <property type="molecule type" value="Genomic_DNA"/>
</dbReference>
<reference evidence="1 2" key="1">
    <citation type="submission" date="2024-04" db="EMBL/GenBank/DDBJ databases">
        <title>Albibacterium profundi sp. nov., isolated from sediment of the Challenger Deep of Mariana Trench.</title>
        <authorList>
            <person name="Wang Y."/>
        </authorList>
    </citation>
    <scope>NUCLEOTIDE SEQUENCE [LARGE SCALE GENOMIC DNA]</scope>
    <source>
        <strain evidence="1 2">RHL897</strain>
    </source>
</reference>
<dbReference type="Proteomes" id="UP001580928">
    <property type="component" value="Unassembled WGS sequence"/>
</dbReference>
<comment type="caution">
    <text evidence="1">The sequence shown here is derived from an EMBL/GenBank/DDBJ whole genome shotgun (WGS) entry which is preliminary data.</text>
</comment>
<sequence length="203" mass="23033">MVAIITGDIINSSKVDIDKWLPLLKATLLHFGKAPKQWDIYRGDSFQLKVDEPADALEVALIIKASVKTLKELDVRMSMGFGDITHDAFRITESNGTAFIHSGERFETLKKDKINLAVKSDWEHFDLDINMFLKLALLTMDQWTENSAEIVRLALLNPDKSQAELGSLIGIKQNTVSTRLKRSAFDEIQAMNLLYRKKIKELK</sequence>
<evidence type="ECO:0000313" key="1">
    <source>
        <dbReference type="EMBL" id="MFB5944334.1"/>
    </source>
</evidence>
<proteinExistence type="predicted"/>
<protein>
    <recommendedName>
        <fullName evidence="3">Transcriptional regulator</fullName>
    </recommendedName>
</protein>
<dbReference type="RefSeq" id="WP_375555915.1">
    <property type="nucleotide sequence ID" value="NZ_JBBVGT010000001.1"/>
</dbReference>
<name>A0ABV5C9V9_9SPHI</name>
<organism evidence="1 2">
    <name type="scientific">Albibacterium profundi</name>
    <dbReference type="NCBI Taxonomy" id="3134906"/>
    <lineage>
        <taxon>Bacteria</taxon>
        <taxon>Pseudomonadati</taxon>
        <taxon>Bacteroidota</taxon>
        <taxon>Sphingobacteriia</taxon>
        <taxon>Sphingobacteriales</taxon>
        <taxon>Sphingobacteriaceae</taxon>
        <taxon>Albibacterium</taxon>
    </lineage>
</organism>